<dbReference type="GO" id="GO:0016790">
    <property type="term" value="F:thiolester hydrolase activity"/>
    <property type="evidence" value="ECO:0007669"/>
    <property type="project" value="TreeGrafter"/>
</dbReference>
<feature type="signal peptide" evidence="9">
    <location>
        <begin position="1"/>
        <end position="16"/>
    </location>
</feature>
<evidence type="ECO:0000256" key="8">
    <source>
        <dbReference type="ARBA" id="ARBA00093353"/>
    </source>
</evidence>
<name>A0A7S2TYN3_9EUKA</name>
<evidence type="ECO:0000256" key="6">
    <source>
        <dbReference type="ARBA" id="ARBA00038848"/>
    </source>
</evidence>
<keyword evidence="5" id="KW-0458">Lysosome</keyword>
<evidence type="ECO:0000256" key="1">
    <source>
        <dbReference type="ARBA" id="ARBA00004371"/>
    </source>
</evidence>
<keyword evidence="3" id="KW-0378">Hydrolase</keyword>
<comment type="function">
    <text evidence="8">Catalyzes the cleavage of thioester bonds from S-palmitoyl-CoA or S-palmitoyl-N-acetylcysteamine (unbranched structures) but does not have activity against palmitoylcysteine or palmitoylated proteins, branched structures or bulky head groups. Conversely, hydrolyzes both long and short chain fatty acyl-CoA substrate.</text>
</comment>
<dbReference type="Gene3D" id="3.40.50.1820">
    <property type="entry name" value="alpha/beta hydrolase"/>
    <property type="match status" value="1"/>
</dbReference>
<organism evidence="10">
    <name type="scientific">Lotharella oceanica</name>
    <dbReference type="NCBI Taxonomy" id="641309"/>
    <lineage>
        <taxon>Eukaryota</taxon>
        <taxon>Sar</taxon>
        <taxon>Rhizaria</taxon>
        <taxon>Cercozoa</taxon>
        <taxon>Chlorarachniophyceae</taxon>
        <taxon>Lotharella</taxon>
    </lineage>
</organism>
<keyword evidence="2 9" id="KW-0732">Signal</keyword>
<sequence length="298" mass="33444">MRSVLFLAAAAACTVAYHPVFFMHGIGGDSDDFYYLYRWINETHPGTPMYPISMFQGAPMSWLPLHYQVEKISAHIRAVVAAGAPGEFDNGYHLLCHSQGGLICRALVEEMDDHNVHTIISMAGPQLGVYGNSFFDFEKIPLFENLTCKDIWHVAYTPEAQLTLSVANMWNDPKHNETYYQQNVFLPHINGLDSDAARLKANFLRLQKAVFVVGEFEGAEGGYDGGIQPWQSGVFGFFDSSGGTYDVTHHAVWRNDSFGLRTLNETGRLVLGSYPGVRHDAWILDKKTFMTYTLPYLV</sequence>
<dbReference type="SUPFAM" id="SSF53474">
    <property type="entry name" value="alpha/beta-Hydrolases"/>
    <property type="match status" value="1"/>
</dbReference>
<dbReference type="InterPro" id="IPR029058">
    <property type="entry name" value="AB_hydrolase_fold"/>
</dbReference>
<comment type="subcellular location">
    <subcellularLocation>
        <location evidence="1">Lysosome</location>
    </subcellularLocation>
</comment>
<evidence type="ECO:0000256" key="2">
    <source>
        <dbReference type="ARBA" id="ARBA00022729"/>
    </source>
</evidence>
<evidence type="ECO:0000256" key="5">
    <source>
        <dbReference type="ARBA" id="ARBA00023228"/>
    </source>
</evidence>
<proteinExistence type="predicted"/>
<dbReference type="EC" id="3.1.2.2" evidence="6"/>
<evidence type="ECO:0000256" key="4">
    <source>
        <dbReference type="ARBA" id="ARBA00023180"/>
    </source>
</evidence>
<feature type="chain" id="PRO_5031010353" description="palmitoyl-CoA hydrolase" evidence="9">
    <location>
        <begin position="17"/>
        <end position="298"/>
    </location>
</feature>
<gene>
    <name evidence="10" type="ORF">LSP00402_LOCUS16566</name>
</gene>
<evidence type="ECO:0000256" key="7">
    <source>
        <dbReference type="ARBA" id="ARBA00093223"/>
    </source>
</evidence>
<evidence type="ECO:0000256" key="3">
    <source>
        <dbReference type="ARBA" id="ARBA00022801"/>
    </source>
</evidence>
<keyword evidence="4" id="KW-0325">Glycoprotein</keyword>
<dbReference type="PANTHER" id="PTHR11247">
    <property type="entry name" value="PALMITOYL-PROTEIN THIOESTERASE/DOLICHYLDIPHOSPHATASE 1"/>
    <property type="match status" value="1"/>
</dbReference>
<protein>
    <recommendedName>
        <fullName evidence="6">palmitoyl-CoA hydrolase</fullName>
        <ecNumber evidence="6">3.1.2.2</ecNumber>
    </recommendedName>
</protein>
<dbReference type="GO" id="GO:0005764">
    <property type="term" value="C:lysosome"/>
    <property type="evidence" value="ECO:0007669"/>
    <property type="project" value="UniProtKB-SubCell"/>
</dbReference>
<evidence type="ECO:0000313" key="10">
    <source>
        <dbReference type="EMBL" id="CAD9772576.1"/>
    </source>
</evidence>
<dbReference type="EMBL" id="HBHP01026737">
    <property type="protein sequence ID" value="CAD9772576.1"/>
    <property type="molecule type" value="Transcribed_RNA"/>
</dbReference>
<accession>A0A7S2TYN3</accession>
<dbReference type="PANTHER" id="PTHR11247:SF27">
    <property type="entry name" value="LYSOSOMAL THIOESTERASE PPT2"/>
    <property type="match status" value="1"/>
</dbReference>
<dbReference type="Pfam" id="PF02089">
    <property type="entry name" value="Palm_thioest"/>
    <property type="match status" value="1"/>
</dbReference>
<dbReference type="AlphaFoldDB" id="A0A7S2TYN3"/>
<comment type="catalytic activity">
    <reaction evidence="7">
        <text>S-hexadecanoyl-N-acetylcysteamine + H2O = N-acetylcysteamine + hexadecanoate + H(+)</text>
        <dbReference type="Rhea" id="RHEA:84099"/>
        <dbReference type="ChEBI" id="CHEBI:7896"/>
        <dbReference type="ChEBI" id="CHEBI:15377"/>
        <dbReference type="ChEBI" id="CHEBI:15378"/>
        <dbReference type="ChEBI" id="CHEBI:74410"/>
        <dbReference type="ChEBI" id="CHEBI:233601"/>
    </reaction>
</comment>
<evidence type="ECO:0000256" key="9">
    <source>
        <dbReference type="SAM" id="SignalP"/>
    </source>
</evidence>
<reference evidence="10" key="1">
    <citation type="submission" date="2021-01" db="EMBL/GenBank/DDBJ databases">
        <authorList>
            <person name="Corre E."/>
            <person name="Pelletier E."/>
            <person name="Niang G."/>
            <person name="Scheremetjew M."/>
            <person name="Finn R."/>
            <person name="Kale V."/>
            <person name="Holt S."/>
            <person name="Cochrane G."/>
            <person name="Meng A."/>
            <person name="Brown T."/>
            <person name="Cohen L."/>
        </authorList>
    </citation>
    <scope>NUCLEOTIDE SEQUENCE</scope>
    <source>
        <strain evidence="10">CCMP622</strain>
    </source>
</reference>